<reference evidence="2" key="1">
    <citation type="submission" date="2014-05" db="EMBL/GenBank/DDBJ databases">
        <title>The transcriptome of the halophilic microalga Tetraselmis sp. GSL018 isolated from the Great Salt Lake, Utah.</title>
        <authorList>
            <person name="Jinkerson R.E."/>
            <person name="D'Adamo S."/>
            <person name="Posewitz M.C."/>
        </authorList>
    </citation>
    <scope>NUCLEOTIDE SEQUENCE</scope>
    <source>
        <strain evidence="2">GSL018</strain>
    </source>
</reference>
<accession>A0A061QWR6</accession>
<organism evidence="2">
    <name type="scientific">Tetraselmis sp. GSL018</name>
    <dbReference type="NCBI Taxonomy" id="582737"/>
    <lineage>
        <taxon>Eukaryota</taxon>
        <taxon>Viridiplantae</taxon>
        <taxon>Chlorophyta</taxon>
        <taxon>core chlorophytes</taxon>
        <taxon>Chlorodendrophyceae</taxon>
        <taxon>Chlorodendrales</taxon>
        <taxon>Chlorodendraceae</taxon>
        <taxon>Tetraselmis</taxon>
    </lineage>
</organism>
<dbReference type="AlphaFoldDB" id="A0A061QWR6"/>
<gene>
    <name evidence="2" type="ORF">TSPGSL018_21958</name>
</gene>
<feature type="region of interest" description="Disordered" evidence="1">
    <location>
        <begin position="65"/>
        <end position="84"/>
    </location>
</feature>
<feature type="non-terminal residue" evidence="2">
    <location>
        <position position="1"/>
    </location>
</feature>
<feature type="non-terminal residue" evidence="2">
    <location>
        <position position="84"/>
    </location>
</feature>
<dbReference type="EMBL" id="GBEZ01024017">
    <property type="protein sequence ID" value="JAC62924.1"/>
    <property type="molecule type" value="Transcribed_RNA"/>
</dbReference>
<protein>
    <submittedName>
        <fullName evidence="2">Uncharacterized protein</fullName>
    </submittedName>
</protein>
<proteinExistence type="predicted"/>
<evidence type="ECO:0000313" key="2">
    <source>
        <dbReference type="EMBL" id="JAC62924.1"/>
    </source>
</evidence>
<sequence length="84" mass="9602">LSYPPHSPSLQHSSILHFHDPRFPYVPLVRPALSHHPPYPFSPKPSLSLRCLRWTSDCHETVRRATELKPQPSTPLTTPVAEME</sequence>
<evidence type="ECO:0000256" key="1">
    <source>
        <dbReference type="SAM" id="MobiDB-lite"/>
    </source>
</evidence>
<name>A0A061QWR6_9CHLO</name>